<keyword evidence="9" id="KW-1185">Reference proteome</keyword>
<evidence type="ECO:0000259" key="6">
    <source>
        <dbReference type="PROSITE" id="PS50043"/>
    </source>
</evidence>
<dbReference type="SUPFAM" id="SSF52172">
    <property type="entry name" value="CheY-like"/>
    <property type="match status" value="1"/>
</dbReference>
<dbReference type="Pfam" id="PF00072">
    <property type="entry name" value="Response_reg"/>
    <property type="match status" value="1"/>
</dbReference>
<dbReference type="Gene3D" id="3.40.50.2300">
    <property type="match status" value="1"/>
</dbReference>
<dbReference type="Pfam" id="PF00196">
    <property type="entry name" value="GerE"/>
    <property type="match status" value="1"/>
</dbReference>
<feature type="domain" description="HTH luxR-type" evidence="6">
    <location>
        <begin position="147"/>
        <end position="212"/>
    </location>
</feature>
<feature type="domain" description="Response regulatory" evidence="7">
    <location>
        <begin position="6"/>
        <end position="125"/>
    </location>
</feature>
<dbReference type="InterPro" id="IPR011006">
    <property type="entry name" value="CheY-like_superfamily"/>
</dbReference>
<dbReference type="SUPFAM" id="SSF46894">
    <property type="entry name" value="C-terminal effector domain of the bipartite response regulators"/>
    <property type="match status" value="1"/>
</dbReference>
<evidence type="ECO:0000259" key="7">
    <source>
        <dbReference type="PROSITE" id="PS50110"/>
    </source>
</evidence>
<dbReference type="PROSITE" id="PS50110">
    <property type="entry name" value="RESPONSE_REGULATORY"/>
    <property type="match status" value="1"/>
</dbReference>
<keyword evidence="3" id="KW-0238">DNA-binding</keyword>
<dbReference type="SMART" id="SM00448">
    <property type="entry name" value="REC"/>
    <property type="match status" value="1"/>
</dbReference>
<dbReference type="CDD" id="cd17535">
    <property type="entry name" value="REC_NarL-like"/>
    <property type="match status" value="1"/>
</dbReference>
<organism evidence="8 9">
    <name type="scientific">Winogradskyella litoriviva</name>
    <dbReference type="NCBI Taxonomy" id="1220182"/>
    <lineage>
        <taxon>Bacteria</taxon>
        <taxon>Pseudomonadati</taxon>
        <taxon>Bacteroidota</taxon>
        <taxon>Flavobacteriia</taxon>
        <taxon>Flavobacteriales</taxon>
        <taxon>Flavobacteriaceae</taxon>
        <taxon>Winogradskyella</taxon>
    </lineage>
</organism>
<evidence type="ECO:0000256" key="4">
    <source>
        <dbReference type="ARBA" id="ARBA00023163"/>
    </source>
</evidence>
<dbReference type="InterPro" id="IPR000792">
    <property type="entry name" value="Tscrpt_reg_LuxR_C"/>
</dbReference>
<dbReference type="CDD" id="cd06170">
    <property type="entry name" value="LuxR_C_like"/>
    <property type="match status" value="1"/>
</dbReference>
<dbReference type="PANTHER" id="PTHR43214">
    <property type="entry name" value="TWO-COMPONENT RESPONSE REGULATOR"/>
    <property type="match status" value="1"/>
</dbReference>
<comment type="caution">
    <text evidence="8">The sequence shown here is derived from an EMBL/GenBank/DDBJ whole genome shotgun (WGS) entry which is preliminary data.</text>
</comment>
<evidence type="ECO:0000256" key="2">
    <source>
        <dbReference type="ARBA" id="ARBA00023015"/>
    </source>
</evidence>
<dbReference type="SMART" id="SM00421">
    <property type="entry name" value="HTH_LUXR"/>
    <property type="match status" value="1"/>
</dbReference>
<evidence type="ECO:0000256" key="3">
    <source>
        <dbReference type="ARBA" id="ARBA00023125"/>
    </source>
</evidence>
<evidence type="ECO:0000313" key="8">
    <source>
        <dbReference type="EMBL" id="NRD22761.1"/>
    </source>
</evidence>
<evidence type="ECO:0000256" key="5">
    <source>
        <dbReference type="PROSITE-ProRule" id="PRU00169"/>
    </source>
</evidence>
<feature type="modified residue" description="4-aspartylphosphate" evidence="5">
    <location>
        <position position="60"/>
    </location>
</feature>
<protein>
    <submittedName>
        <fullName evidence="8">Response regulator transcription factor</fullName>
    </submittedName>
</protein>
<dbReference type="Proteomes" id="UP000805085">
    <property type="component" value="Unassembled WGS sequence"/>
</dbReference>
<accession>A0ABX2E462</accession>
<evidence type="ECO:0000313" key="9">
    <source>
        <dbReference type="Proteomes" id="UP000805085"/>
    </source>
</evidence>
<dbReference type="InterPro" id="IPR039420">
    <property type="entry name" value="WalR-like"/>
</dbReference>
<keyword evidence="4" id="KW-0804">Transcription</keyword>
<name>A0ABX2E462_9FLAO</name>
<dbReference type="InterPro" id="IPR016032">
    <property type="entry name" value="Sig_transdc_resp-reg_C-effctor"/>
</dbReference>
<dbReference type="RefSeq" id="WP_173300394.1">
    <property type="nucleotide sequence ID" value="NZ_JABRWQ010000002.1"/>
</dbReference>
<dbReference type="PROSITE" id="PS50043">
    <property type="entry name" value="HTH_LUXR_2"/>
    <property type="match status" value="1"/>
</dbReference>
<dbReference type="PRINTS" id="PR00038">
    <property type="entry name" value="HTHLUXR"/>
</dbReference>
<dbReference type="PANTHER" id="PTHR43214:SF41">
    <property type="entry name" value="NITRATE_NITRITE RESPONSE REGULATOR PROTEIN NARP"/>
    <property type="match status" value="1"/>
</dbReference>
<reference evidence="8 9" key="1">
    <citation type="journal article" date="2015" name="Int. J. Syst. Evol. Microbiol.">
        <title>Winogradskyella litoriviva sp. nov., isolated from coastal seawater.</title>
        <authorList>
            <person name="Nedashkovskaya O.I."/>
            <person name="Kukhlevskiy A.D."/>
            <person name="Zhukova N.V."/>
            <person name="Kim S.J."/>
            <person name="Rhee S.K."/>
            <person name="Mikhailov V.V."/>
        </authorList>
    </citation>
    <scope>NUCLEOTIDE SEQUENCE [LARGE SCALE GENOMIC DNA]</scope>
    <source>
        <strain evidence="8 9">KMM6491</strain>
    </source>
</reference>
<keyword evidence="1 5" id="KW-0597">Phosphoprotein</keyword>
<dbReference type="InterPro" id="IPR001789">
    <property type="entry name" value="Sig_transdc_resp-reg_receiver"/>
</dbReference>
<evidence type="ECO:0000256" key="1">
    <source>
        <dbReference type="ARBA" id="ARBA00022553"/>
    </source>
</evidence>
<proteinExistence type="predicted"/>
<dbReference type="InterPro" id="IPR058245">
    <property type="entry name" value="NreC/VraR/RcsB-like_REC"/>
</dbReference>
<keyword evidence="2" id="KW-0805">Transcription regulation</keyword>
<dbReference type="EMBL" id="JABRWQ010000002">
    <property type="protein sequence ID" value="NRD22761.1"/>
    <property type="molecule type" value="Genomic_DNA"/>
</dbReference>
<sequence>MNTPFSIIIADDHSMFLDGLTSILSEEKSIKIVLTAKTGTQVLKYLRINTEEKIDLVITDINMPEMDGIELNTAIKDEFPKVKTLVVSMLEDAKKIKILTEANTNGYISKNAEKTELLKAIKSILNGENYFSPRIKQILMEAMFSAKSEPEISLSKRETEVLKLIAQEFTTQEIADKLFLSKHTIESYRKNLISKLGVRNLAGLTRYAVEKGMLE</sequence>
<gene>
    <name evidence="8" type="ORF">HNV10_05885</name>
</gene>